<keyword evidence="8 10" id="KW-0975">Bacterial flagellum</keyword>
<dbReference type="Proteomes" id="UP000199206">
    <property type="component" value="Unassembled WGS sequence"/>
</dbReference>
<dbReference type="GO" id="GO:0005886">
    <property type="term" value="C:plasma membrane"/>
    <property type="evidence" value="ECO:0007669"/>
    <property type="project" value="UniProtKB-SubCell"/>
</dbReference>
<feature type="transmembrane region" description="Helical" evidence="10">
    <location>
        <begin position="225"/>
        <end position="245"/>
    </location>
</feature>
<dbReference type="STRING" id="1166340.SAMN05192583_1623"/>
<proteinExistence type="inferred from homology"/>
<dbReference type="EMBL" id="FOCF01000003">
    <property type="protein sequence ID" value="SEM94820.1"/>
    <property type="molecule type" value="Genomic_DNA"/>
</dbReference>
<keyword evidence="12" id="KW-1185">Reference proteome</keyword>
<evidence type="ECO:0000256" key="2">
    <source>
        <dbReference type="ARBA" id="ARBA00009772"/>
    </source>
</evidence>
<evidence type="ECO:0000256" key="5">
    <source>
        <dbReference type="ARBA" id="ARBA00022692"/>
    </source>
</evidence>
<dbReference type="GO" id="GO:0006605">
    <property type="term" value="P:protein targeting"/>
    <property type="evidence" value="ECO:0007669"/>
    <property type="project" value="UniProtKB-UniRule"/>
</dbReference>
<dbReference type="NCBIfam" id="TIGR01400">
    <property type="entry name" value="fliR"/>
    <property type="match status" value="1"/>
</dbReference>
<evidence type="ECO:0000256" key="8">
    <source>
        <dbReference type="ARBA" id="ARBA00023143"/>
    </source>
</evidence>
<evidence type="ECO:0000256" key="10">
    <source>
        <dbReference type="RuleBase" id="RU362071"/>
    </source>
</evidence>
<reference evidence="12" key="1">
    <citation type="submission" date="2016-10" db="EMBL/GenBank/DDBJ databases">
        <authorList>
            <person name="Varghese N."/>
            <person name="Submissions S."/>
        </authorList>
    </citation>
    <scope>NUCLEOTIDE SEQUENCE [LARGE SCALE GENOMIC DNA]</scope>
    <source>
        <strain evidence="12">S6-262</strain>
    </source>
</reference>
<dbReference type="PRINTS" id="PR00953">
    <property type="entry name" value="TYPE3IMRPROT"/>
</dbReference>
<feature type="transmembrane region" description="Helical" evidence="10">
    <location>
        <begin position="36"/>
        <end position="65"/>
    </location>
</feature>
<dbReference type="PANTHER" id="PTHR30065">
    <property type="entry name" value="FLAGELLAR BIOSYNTHETIC PROTEIN FLIR"/>
    <property type="match status" value="1"/>
</dbReference>
<organism evidence="11 12">
    <name type="scientific">Sphingomonas gellani</name>
    <dbReference type="NCBI Taxonomy" id="1166340"/>
    <lineage>
        <taxon>Bacteria</taxon>
        <taxon>Pseudomonadati</taxon>
        <taxon>Pseudomonadota</taxon>
        <taxon>Alphaproteobacteria</taxon>
        <taxon>Sphingomonadales</taxon>
        <taxon>Sphingomonadaceae</taxon>
        <taxon>Sphingomonas</taxon>
    </lineage>
</organism>
<feature type="transmembrane region" description="Helical" evidence="10">
    <location>
        <begin position="104"/>
        <end position="124"/>
    </location>
</feature>
<name>A0A1H8CII9_9SPHN</name>
<protein>
    <recommendedName>
        <fullName evidence="3 9">Flagellar biosynthetic protein FliR</fullName>
    </recommendedName>
</protein>
<keyword evidence="7 10" id="KW-0472">Membrane</keyword>
<feature type="transmembrane region" description="Helical" evidence="10">
    <location>
        <begin position="136"/>
        <end position="163"/>
    </location>
</feature>
<keyword evidence="11" id="KW-0966">Cell projection</keyword>
<keyword evidence="5 10" id="KW-0812">Transmembrane</keyword>
<evidence type="ECO:0000256" key="9">
    <source>
        <dbReference type="NCBIfam" id="TIGR01400"/>
    </source>
</evidence>
<gene>
    <name evidence="11" type="ORF">SAMN05192583_1623</name>
</gene>
<comment type="subcellular location">
    <subcellularLocation>
        <location evidence="10">Cell membrane</location>
        <topology evidence="10">Multi-pass membrane protein</topology>
    </subcellularLocation>
    <subcellularLocation>
        <location evidence="10">Bacterial flagellum basal body</location>
    </subcellularLocation>
</comment>
<comment type="similarity">
    <text evidence="2 10">Belongs to the FliR/MopE/SpaR family.</text>
</comment>
<evidence type="ECO:0000256" key="7">
    <source>
        <dbReference type="ARBA" id="ARBA00023136"/>
    </source>
</evidence>
<dbReference type="InterPro" id="IPR002010">
    <property type="entry name" value="T3SS_IM_R"/>
</dbReference>
<keyword evidence="11" id="KW-0969">Cilium</keyword>
<keyword evidence="6 10" id="KW-1133">Transmembrane helix</keyword>
<dbReference type="Pfam" id="PF01311">
    <property type="entry name" value="Bac_export_1"/>
    <property type="match status" value="1"/>
</dbReference>
<evidence type="ECO:0000256" key="4">
    <source>
        <dbReference type="ARBA" id="ARBA00022475"/>
    </source>
</evidence>
<feature type="transmembrane region" description="Helical" evidence="10">
    <location>
        <begin position="183"/>
        <end position="213"/>
    </location>
</feature>
<evidence type="ECO:0000256" key="6">
    <source>
        <dbReference type="ARBA" id="ARBA00022989"/>
    </source>
</evidence>
<dbReference type="GO" id="GO:0009425">
    <property type="term" value="C:bacterial-type flagellum basal body"/>
    <property type="evidence" value="ECO:0007669"/>
    <property type="project" value="UniProtKB-SubCell"/>
</dbReference>
<sequence length="269" mass="27691">MAHDARALAGCAVLGFGLAIEPQVWAVIFVMVRIGAAFITAPVFGAVTIPLTVRVSAAGAIAFLVLGTHRIVPPAQVFGVATFVAVAAEAVIGLAIGFVLQTAFAAPLVASELVGASMGINFASAMDPMNGRPSPALGQFFTVMLTLLFLSVDGHLVLVEMLVKSYDAMPPGAAWLDARHLKNIALFGGYTFVAGLLLALPVGFLLLCLNLVVGMMSRAAPSLNLFAVGLPASLTVGVIALATAFPAMGDYMLVIIRESLAAVESLVLS</sequence>
<evidence type="ECO:0000256" key="1">
    <source>
        <dbReference type="ARBA" id="ARBA00002578"/>
    </source>
</evidence>
<evidence type="ECO:0000313" key="12">
    <source>
        <dbReference type="Proteomes" id="UP000199206"/>
    </source>
</evidence>
<evidence type="ECO:0000256" key="3">
    <source>
        <dbReference type="ARBA" id="ARBA00021717"/>
    </source>
</evidence>
<comment type="function">
    <text evidence="1 10">Role in flagellar biosynthesis.</text>
</comment>
<keyword evidence="11" id="KW-0282">Flagellum</keyword>
<dbReference type="AlphaFoldDB" id="A0A1H8CII9"/>
<accession>A0A1H8CII9</accession>
<keyword evidence="4 10" id="KW-1003">Cell membrane</keyword>
<feature type="transmembrane region" description="Helical" evidence="10">
    <location>
        <begin position="77"/>
        <end position="98"/>
    </location>
</feature>
<evidence type="ECO:0000313" key="11">
    <source>
        <dbReference type="EMBL" id="SEM94820.1"/>
    </source>
</evidence>
<dbReference type="GO" id="GO:0044780">
    <property type="term" value="P:bacterial-type flagellum assembly"/>
    <property type="evidence" value="ECO:0007669"/>
    <property type="project" value="UniProtKB-UniRule"/>
</dbReference>
<dbReference type="PANTHER" id="PTHR30065:SF8">
    <property type="entry name" value="FLAGELLAR BIOSYNTHETIC PROTEIN FLIR"/>
    <property type="match status" value="1"/>
</dbReference>
<dbReference type="InterPro" id="IPR006303">
    <property type="entry name" value="FliR"/>
</dbReference>